<name>A0A8W8M2R7_MAGGI</name>
<keyword evidence="1" id="KW-0472">Membrane</keyword>
<keyword evidence="1" id="KW-1133">Transmembrane helix</keyword>
<keyword evidence="3" id="KW-1185">Reference proteome</keyword>
<dbReference type="AlphaFoldDB" id="A0A8W8M2R7"/>
<accession>A0A8W8M2R7</accession>
<dbReference type="EnsemblMetazoa" id="G30301.1">
    <property type="protein sequence ID" value="G30301.1:cds"/>
    <property type="gene ID" value="G30301"/>
</dbReference>
<reference evidence="2" key="1">
    <citation type="submission" date="2022-08" db="UniProtKB">
        <authorList>
            <consortium name="EnsemblMetazoa"/>
        </authorList>
    </citation>
    <scope>IDENTIFICATION</scope>
    <source>
        <strain evidence="2">05x7-T-G4-1.051#20</strain>
    </source>
</reference>
<protein>
    <submittedName>
        <fullName evidence="2">Uncharacterized protein</fullName>
    </submittedName>
</protein>
<organism evidence="2 3">
    <name type="scientific">Magallana gigas</name>
    <name type="common">Pacific oyster</name>
    <name type="synonym">Crassostrea gigas</name>
    <dbReference type="NCBI Taxonomy" id="29159"/>
    <lineage>
        <taxon>Eukaryota</taxon>
        <taxon>Metazoa</taxon>
        <taxon>Spiralia</taxon>
        <taxon>Lophotrochozoa</taxon>
        <taxon>Mollusca</taxon>
        <taxon>Bivalvia</taxon>
        <taxon>Autobranchia</taxon>
        <taxon>Pteriomorphia</taxon>
        <taxon>Ostreida</taxon>
        <taxon>Ostreoidea</taxon>
        <taxon>Ostreidae</taxon>
        <taxon>Magallana</taxon>
    </lineage>
</organism>
<feature type="transmembrane region" description="Helical" evidence="1">
    <location>
        <begin position="86"/>
        <end position="108"/>
    </location>
</feature>
<keyword evidence="1" id="KW-0812">Transmembrane</keyword>
<sequence length="257" mass="28502">MITRIEFVLLIYLPGWIFFSIGGKNKTREECISYLTSTMCPYLTSAPQSPSTVCSCPITETVEYPQPAKEKSGLCLDNQASSPGPIIGAVIGGTIFGSILTAVVFVYINRRSKNSYNSKDDQTKTVRNAAYGYTNDNDQLNTMTVSVNSAYTEINDRMRKSAAISPITRQADSSKTDDVYNHLHETEKEDRSDFYDHAGPAPSLSVMEDGYGVLSMESEGNDNYNTVGRNYTINHGKPISAENKQNDDYFILETQND</sequence>
<evidence type="ECO:0000313" key="3">
    <source>
        <dbReference type="Proteomes" id="UP000005408"/>
    </source>
</evidence>
<evidence type="ECO:0000313" key="2">
    <source>
        <dbReference type="EnsemblMetazoa" id="G30301.1:cds"/>
    </source>
</evidence>
<dbReference type="CDD" id="cd12087">
    <property type="entry name" value="TM_EGFR-like"/>
    <property type="match status" value="1"/>
</dbReference>
<evidence type="ECO:0000256" key="1">
    <source>
        <dbReference type="SAM" id="Phobius"/>
    </source>
</evidence>
<feature type="transmembrane region" description="Helical" evidence="1">
    <location>
        <begin position="7"/>
        <end position="23"/>
    </location>
</feature>
<proteinExistence type="predicted"/>
<dbReference type="Proteomes" id="UP000005408">
    <property type="component" value="Unassembled WGS sequence"/>
</dbReference>